<dbReference type="AlphaFoldDB" id="A0AAV4X140"/>
<feature type="domain" description="H15" evidence="9">
    <location>
        <begin position="18"/>
        <end position="92"/>
    </location>
</feature>
<sequence>MNLKKKSNEKVMATSNTKHPKVSEMVLLAIAMLNDRNGSSIQAIKKYIASHFNVDEKKIATYVKRYLLLAVASGTIIQTKGKGAAGSFRLGGNMKLKMSELLSKVPDKKISSSSSNCGEEQDLPTKKESSKKTKKTKTNTKKTSRAA</sequence>
<dbReference type="GO" id="GO:0031492">
    <property type="term" value="F:nucleosomal DNA binding"/>
    <property type="evidence" value="ECO:0007669"/>
    <property type="project" value="TreeGrafter"/>
</dbReference>
<gene>
    <name evidence="10" type="ORF">CDAR_403211</name>
</gene>
<dbReference type="Gene3D" id="1.10.10.10">
    <property type="entry name" value="Winged helix-like DNA-binding domain superfamily/Winged helix DNA-binding domain"/>
    <property type="match status" value="1"/>
</dbReference>
<feature type="compositionally biased region" description="Basic residues" evidence="8">
    <location>
        <begin position="132"/>
        <end position="147"/>
    </location>
</feature>
<dbReference type="InterPro" id="IPR036390">
    <property type="entry name" value="WH_DNA-bd_sf"/>
</dbReference>
<dbReference type="InterPro" id="IPR005818">
    <property type="entry name" value="Histone_H1/H5_H15"/>
</dbReference>
<dbReference type="Pfam" id="PF00538">
    <property type="entry name" value="Linker_histone"/>
    <property type="match status" value="1"/>
</dbReference>
<evidence type="ECO:0000256" key="1">
    <source>
        <dbReference type="ARBA" id="ARBA00002809"/>
    </source>
</evidence>
<evidence type="ECO:0000313" key="10">
    <source>
        <dbReference type="EMBL" id="GIY88397.1"/>
    </source>
</evidence>
<dbReference type="PROSITE" id="PS51504">
    <property type="entry name" value="H15"/>
    <property type="match status" value="1"/>
</dbReference>
<name>A0AAV4X140_9ARAC</name>
<dbReference type="FunFam" id="1.10.10.10:FF:000140">
    <property type="entry name" value="Histone H1.0"/>
    <property type="match status" value="1"/>
</dbReference>
<dbReference type="EMBL" id="BPLQ01015487">
    <property type="protein sequence ID" value="GIY88397.1"/>
    <property type="molecule type" value="Genomic_DNA"/>
</dbReference>
<evidence type="ECO:0000256" key="6">
    <source>
        <dbReference type="ARBA" id="ARBA00023242"/>
    </source>
</evidence>
<dbReference type="PANTHER" id="PTHR11467">
    <property type="entry name" value="HISTONE H1"/>
    <property type="match status" value="1"/>
</dbReference>
<dbReference type="GO" id="GO:0006334">
    <property type="term" value="P:nucleosome assembly"/>
    <property type="evidence" value="ECO:0007669"/>
    <property type="project" value="InterPro"/>
</dbReference>
<dbReference type="InterPro" id="IPR036388">
    <property type="entry name" value="WH-like_DNA-bd_sf"/>
</dbReference>
<evidence type="ECO:0000256" key="8">
    <source>
        <dbReference type="SAM" id="MobiDB-lite"/>
    </source>
</evidence>
<comment type="caution">
    <text evidence="10">The sequence shown here is derived from an EMBL/GenBank/DDBJ whole genome shotgun (WGS) entry which is preliminary data.</text>
</comment>
<dbReference type="GO" id="GO:0030261">
    <property type="term" value="P:chromosome condensation"/>
    <property type="evidence" value="ECO:0007669"/>
    <property type="project" value="TreeGrafter"/>
</dbReference>
<dbReference type="CDD" id="cd00073">
    <property type="entry name" value="H15"/>
    <property type="match status" value="1"/>
</dbReference>
<accession>A0AAV4X140</accession>
<evidence type="ECO:0000256" key="3">
    <source>
        <dbReference type="ARBA" id="ARBA00004286"/>
    </source>
</evidence>
<comment type="function">
    <text evidence="1">Histones H1 are necessary for the condensation of nucleosome chains into higher-order structures.</text>
</comment>
<feature type="region of interest" description="Disordered" evidence="8">
    <location>
        <begin position="105"/>
        <end position="147"/>
    </location>
</feature>
<evidence type="ECO:0000313" key="11">
    <source>
        <dbReference type="Proteomes" id="UP001054837"/>
    </source>
</evidence>
<evidence type="ECO:0000256" key="4">
    <source>
        <dbReference type="ARBA" id="ARBA00022454"/>
    </source>
</evidence>
<dbReference type="InterPro" id="IPR005819">
    <property type="entry name" value="H1/H5"/>
</dbReference>
<comment type="similarity">
    <text evidence="7">Belongs to the histone H1/H5 family.</text>
</comment>
<dbReference type="GO" id="GO:0003690">
    <property type="term" value="F:double-stranded DNA binding"/>
    <property type="evidence" value="ECO:0007669"/>
    <property type="project" value="TreeGrafter"/>
</dbReference>
<evidence type="ECO:0000259" key="9">
    <source>
        <dbReference type="PROSITE" id="PS51504"/>
    </source>
</evidence>
<protein>
    <submittedName>
        <fullName evidence="10">Histone H1-beta, late embryonic</fullName>
    </submittedName>
</protein>
<keyword evidence="6 7" id="KW-0539">Nucleus</keyword>
<dbReference type="SMART" id="SM00526">
    <property type="entry name" value="H15"/>
    <property type="match status" value="1"/>
</dbReference>
<evidence type="ECO:0000256" key="7">
    <source>
        <dbReference type="RuleBase" id="RU003894"/>
    </source>
</evidence>
<reference evidence="10 11" key="1">
    <citation type="submission" date="2021-06" db="EMBL/GenBank/DDBJ databases">
        <title>Caerostris darwini draft genome.</title>
        <authorList>
            <person name="Kono N."/>
            <person name="Arakawa K."/>
        </authorList>
    </citation>
    <scope>NUCLEOTIDE SEQUENCE [LARGE SCALE GENOMIC DNA]</scope>
</reference>
<organism evidence="10 11">
    <name type="scientific">Caerostris darwini</name>
    <dbReference type="NCBI Taxonomy" id="1538125"/>
    <lineage>
        <taxon>Eukaryota</taxon>
        <taxon>Metazoa</taxon>
        <taxon>Ecdysozoa</taxon>
        <taxon>Arthropoda</taxon>
        <taxon>Chelicerata</taxon>
        <taxon>Arachnida</taxon>
        <taxon>Araneae</taxon>
        <taxon>Araneomorphae</taxon>
        <taxon>Entelegynae</taxon>
        <taxon>Araneoidea</taxon>
        <taxon>Araneidae</taxon>
        <taxon>Caerostris</taxon>
    </lineage>
</organism>
<dbReference type="GO" id="GO:0030527">
    <property type="term" value="F:structural constituent of chromatin"/>
    <property type="evidence" value="ECO:0007669"/>
    <property type="project" value="InterPro"/>
</dbReference>
<dbReference type="GO" id="GO:0005634">
    <property type="term" value="C:nucleus"/>
    <property type="evidence" value="ECO:0007669"/>
    <property type="project" value="UniProtKB-SubCell"/>
</dbReference>
<keyword evidence="4 7" id="KW-0158">Chromosome</keyword>
<dbReference type="PANTHER" id="PTHR11467:SF20">
    <property type="entry name" value="H15 DOMAIN-CONTAINING PROTEIN-RELATED"/>
    <property type="match status" value="1"/>
</dbReference>
<proteinExistence type="inferred from homology"/>
<dbReference type="GO" id="GO:0045910">
    <property type="term" value="P:negative regulation of DNA recombination"/>
    <property type="evidence" value="ECO:0007669"/>
    <property type="project" value="TreeGrafter"/>
</dbReference>
<evidence type="ECO:0000256" key="5">
    <source>
        <dbReference type="ARBA" id="ARBA00023125"/>
    </source>
</evidence>
<evidence type="ECO:0000256" key="2">
    <source>
        <dbReference type="ARBA" id="ARBA00004123"/>
    </source>
</evidence>
<dbReference type="PRINTS" id="PR00624">
    <property type="entry name" value="HISTONEH5"/>
</dbReference>
<keyword evidence="11" id="KW-1185">Reference proteome</keyword>
<comment type="subcellular location">
    <subcellularLocation>
        <location evidence="3">Chromosome</location>
    </subcellularLocation>
    <subcellularLocation>
        <location evidence="2 7">Nucleus</location>
    </subcellularLocation>
</comment>
<dbReference type="GO" id="GO:0000786">
    <property type="term" value="C:nucleosome"/>
    <property type="evidence" value="ECO:0007669"/>
    <property type="project" value="InterPro"/>
</dbReference>
<keyword evidence="5 7" id="KW-0238">DNA-binding</keyword>
<dbReference type="SUPFAM" id="SSF46785">
    <property type="entry name" value="Winged helix' DNA-binding domain"/>
    <property type="match status" value="1"/>
</dbReference>
<dbReference type="Proteomes" id="UP001054837">
    <property type="component" value="Unassembled WGS sequence"/>
</dbReference>